<evidence type="ECO:0000256" key="6">
    <source>
        <dbReference type="ARBA" id="ARBA00022466"/>
    </source>
</evidence>
<name>A0AAQ4CRC5_9CREN</name>
<evidence type="ECO:0000256" key="17">
    <source>
        <dbReference type="RuleBase" id="RU003691"/>
    </source>
</evidence>
<dbReference type="PANTHER" id="PTHR43014">
    <property type="entry name" value="MERCURIC REDUCTASE"/>
    <property type="match status" value="1"/>
</dbReference>
<sequence length="474" mass="51559">MKKYDLLIIGCGASGFAAAIKASELTEGKIKIGMVCKGLLGGTCVNVGCVPSKYLIEIANKYFLSRKKFIGLELSAKINFTDIMSGLKKVIKELREEKYEKVLNYYSNVDLIKGDAAFIEPNRIRVNTEKGEQELSGSKIIIGVGSRPAIPPIQGLQNVGYITSDTVWDLKELPHSLLVIGGGAIGLEIGQALARLGSEVTVVEVMDRILPSPYFEPEISYALTDYLEDEGLNIYTKSTVTMVSKEGDTKVVEINTKRGKQRVEVDEILVATGRRPNTGNLGLEKAGIATDQKGYILVDKFLQTSNPIVYAAGDCIAKSLMLETLAAKEGVLAATNAIKGNIETIDYSTTPIVVFTDPQVASVGLTEDELMKREKVCSCRILKLDYVAKARLIGDTRGFVKLVVNPKDGTVVGVHILSPLASEIIMEGVMLVKNKVKLEELVETTHVFPTISESIKLAAQSFIRDPSRMSCCVE</sequence>
<evidence type="ECO:0000313" key="20">
    <source>
        <dbReference type="EMBL" id="BDB98356.1"/>
    </source>
</evidence>
<dbReference type="KEGG" id="scas:SACC_13730"/>
<accession>A0AAQ4CRC5</accession>
<feature type="domain" description="FAD/NAD(P)-binding" evidence="19">
    <location>
        <begin position="4"/>
        <end position="330"/>
    </location>
</feature>
<dbReference type="SUPFAM" id="SSF55424">
    <property type="entry name" value="FAD/NAD-linked reductases, dimerisation (C-terminal) domain"/>
    <property type="match status" value="1"/>
</dbReference>
<evidence type="ECO:0000256" key="13">
    <source>
        <dbReference type="ARBA" id="ARBA00023157"/>
    </source>
</evidence>
<dbReference type="InterPro" id="IPR001100">
    <property type="entry name" value="Pyr_nuc-diS_OxRdtase"/>
</dbReference>
<dbReference type="InterPro" id="IPR036188">
    <property type="entry name" value="FAD/NAD-bd_sf"/>
</dbReference>
<proteinExistence type="inferred from homology"/>
<dbReference type="GO" id="GO:0050661">
    <property type="term" value="F:NADP binding"/>
    <property type="evidence" value="ECO:0007669"/>
    <property type="project" value="InterPro"/>
</dbReference>
<feature type="domain" description="Pyridine nucleotide-disulphide oxidoreductase dimerisation" evidence="18">
    <location>
        <begin position="350"/>
        <end position="458"/>
    </location>
</feature>
<comment type="similarity">
    <text evidence="2 17">Belongs to the class-I pyridine nucleotide-disulfide oxidoreductase family.</text>
</comment>
<gene>
    <name evidence="20" type="primary">merA</name>
    <name evidence="20" type="ORF">SACC_13730</name>
</gene>
<keyword evidence="12 17" id="KW-0560">Oxidoreductase</keyword>
<dbReference type="InterPro" id="IPR016156">
    <property type="entry name" value="FAD/NAD-linked_Rdtase_dimer_sf"/>
</dbReference>
<dbReference type="GO" id="GO:0045340">
    <property type="term" value="F:mercury ion binding"/>
    <property type="evidence" value="ECO:0007669"/>
    <property type="project" value="InterPro"/>
</dbReference>
<dbReference type="SUPFAM" id="SSF51905">
    <property type="entry name" value="FAD/NAD(P)-binding domain"/>
    <property type="match status" value="1"/>
</dbReference>
<comment type="cofactor">
    <cofactor evidence="1">
        <name>FAD</name>
        <dbReference type="ChEBI" id="CHEBI:57692"/>
    </cofactor>
</comment>
<keyword evidence="6" id="KW-0475">Mercuric resistance</keyword>
<evidence type="ECO:0000256" key="2">
    <source>
        <dbReference type="ARBA" id="ARBA00007532"/>
    </source>
</evidence>
<dbReference type="PIRSF" id="PIRSF000350">
    <property type="entry name" value="Mercury_reductase_MerA"/>
    <property type="match status" value="1"/>
</dbReference>
<keyword evidence="13" id="KW-1015">Disulfide bond</keyword>
<evidence type="ECO:0000256" key="8">
    <source>
        <dbReference type="ARBA" id="ARBA00022723"/>
    </source>
</evidence>
<evidence type="ECO:0000259" key="18">
    <source>
        <dbReference type="Pfam" id="PF02852"/>
    </source>
</evidence>
<dbReference type="GO" id="GO:0050787">
    <property type="term" value="P:detoxification of mercury ion"/>
    <property type="evidence" value="ECO:0007669"/>
    <property type="project" value="InterPro"/>
</dbReference>
<evidence type="ECO:0000256" key="15">
    <source>
        <dbReference type="ARBA" id="ARBA00031725"/>
    </source>
</evidence>
<evidence type="ECO:0000313" key="21">
    <source>
        <dbReference type="Proteomes" id="UP001319921"/>
    </source>
</evidence>
<evidence type="ECO:0000256" key="3">
    <source>
        <dbReference type="ARBA" id="ARBA00011738"/>
    </source>
</evidence>
<reference evidence="20 21" key="1">
    <citation type="journal article" date="2022" name="Microbiol. Resour. Announc.">
        <title>Complete Genome Sequence of the Hyperthermophilic and Acidophilic Archaeon Saccharolobus caldissimus Strain HS-3T.</title>
        <authorList>
            <person name="Sakai H.D."/>
            <person name="Kurosawa N."/>
        </authorList>
    </citation>
    <scope>NUCLEOTIDE SEQUENCE [LARGE SCALE GENOMIC DNA]</scope>
    <source>
        <strain evidence="20 21">JCM32116</strain>
    </source>
</reference>
<dbReference type="InterPro" id="IPR004099">
    <property type="entry name" value="Pyr_nucl-diS_OxRdtase_dimer"/>
</dbReference>
<evidence type="ECO:0000256" key="11">
    <source>
        <dbReference type="ARBA" id="ARBA00022914"/>
    </source>
</evidence>
<dbReference type="GeneID" id="68866102"/>
<dbReference type="GO" id="GO:0050660">
    <property type="term" value="F:flavin adenine dinucleotide binding"/>
    <property type="evidence" value="ECO:0007669"/>
    <property type="project" value="InterPro"/>
</dbReference>
<keyword evidence="10" id="KW-0521">NADP</keyword>
<dbReference type="PRINTS" id="PR00411">
    <property type="entry name" value="PNDRDTASEI"/>
</dbReference>
<dbReference type="Gene3D" id="3.30.390.30">
    <property type="match status" value="1"/>
</dbReference>
<dbReference type="AlphaFoldDB" id="A0AAQ4CRC5"/>
<dbReference type="InterPro" id="IPR021179">
    <property type="entry name" value="Mercury_reductase_MerA"/>
</dbReference>
<keyword evidence="21" id="KW-1185">Reference proteome</keyword>
<dbReference type="NCBIfam" id="TIGR02053">
    <property type="entry name" value="MerA"/>
    <property type="match status" value="1"/>
</dbReference>
<comment type="catalytic activity">
    <reaction evidence="16">
        <text>Hg + NADP(+) + H(+) = Hg(2+) + NADPH</text>
        <dbReference type="Rhea" id="RHEA:23856"/>
        <dbReference type="ChEBI" id="CHEBI:15378"/>
        <dbReference type="ChEBI" id="CHEBI:16170"/>
        <dbReference type="ChEBI" id="CHEBI:16793"/>
        <dbReference type="ChEBI" id="CHEBI:57783"/>
        <dbReference type="ChEBI" id="CHEBI:58349"/>
        <dbReference type="EC" id="1.16.1.1"/>
    </reaction>
</comment>
<dbReference type="GO" id="GO:0016152">
    <property type="term" value="F:mercury (II) reductase (NADP+) activity"/>
    <property type="evidence" value="ECO:0007669"/>
    <property type="project" value="UniProtKB-EC"/>
</dbReference>
<evidence type="ECO:0000256" key="9">
    <source>
        <dbReference type="ARBA" id="ARBA00022827"/>
    </source>
</evidence>
<protein>
    <recommendedName>
        <fullName evidence="5">Mercuric reductase</fullName>
        <ecNumber evidence="4">1.16.1.1</ecNumber>
    </recommendedName>
    <alternativeName>
        <fullName evidence="15">Hg(II) reductase</fullName>
    </alternativeName>
</protein>
<keyword evidence="9 17" id="KW-0274">FAD</keyword>
<evidence type="ECO:0000256" key="1">
    <source>
        <dbReference type="ARBA" id="ARBA00001974"/>
    </source>
</evidence>
<evidence type="ECO:0000256" key="14">
    <source>
        <dbReference type="ARBA" id="ARBA00023284"/>
    </source>
</evidence>
<dbReference type="Gene3D" id="3.50.50.60">
    <property type="entry name" value="FAD/NAD(P)-binding domain"/>
    <property type="match status" value="2"/>
</dbReference>
<evidence type="ECO:0000256" key="4">
    <source>
        <dbReference type="ARBA" id="ARBA00012661"/>
    </source>
</evidence>
<dbReference type="EC" id="1.16.1.1" evidence="4"/>
<dbReference type="PRINTS" id="PR00368">
    <property type="entry name" value="FADPNR"/>
</dbReference>
<keyword evidence="11" id="KW-0476">Mercury</keyword>
<dbReference type="Pfam" id="PF07992">
    <property type="entry name" value="Pyr_redox_2"/>
    <property type="match status" value="1"/>
</dbReference>
<dbReference type="InterPro" id="IPR023753">
    <property type="entry name" value="FAD/NAD-binding_dom"/>
</dbReference>
<keyword evidence="7 17" id="KW-0285">Flavoprotein</keyword>
<dbReference type="InterPro" id="IPR012999">
    <property type="entry name" value="Pyr_OxRdtase_I_AS"/>
</dbReference>
<dbReference type="EMBL" id="AP025226">
    <property type="protein sequence ID" value="BDB98356.1"/>
    <property type="molecule type" value="Genomic_DNA"/>
</dbReference>
<evidence type="ECO:0000256" key="12">
    <source>
        <dbReference type="ARBA" id="ARBA00023002"/>
    </source>
</evidence>
<keyword evidence="14 17" id="KW-0676">Redox-active center</keyword>
<dbReference type="PANTHER" id="PTHR43014:SF4">
    <property type="entry name" value="PYRIDINE NUCLEOTIDE-DISULFIDE OXIDOREDUCTASE RCLA-RELATED"/>
    <property type="match status" value="1"/>
</dbReference>
<comment type="subunit">
    <text evidence="3">Homodimer.</text>
</comment>
<evidence type="ECO:0000256" key="16">
    <source>
        <dbReference type="ARBA" id="ARBA00048984"/>
    </source>
</evidence>
<dbReference type="GO" id="GO:0003955">
    <property type="term" value="F:NAD(P)H dehydrogenase (quinone) activity"/>
    <property type="evidence" value="ECO:0007669"/>
    <property type="project" value="TreeGrafter"/>
</dbReference>
<keyword evidence="8" id="KW-0479">Metal-binding</keyword>
<dbReference type="PROSITE" id="PS00076">
    <property type="entry name" value="PYRIDINE_REDOX_1"/>
    <property type="match status" value="1"/>
</dbReference>
<evidence type="ECO:0000256" key="7">
    <source>
        <dbReference type="ARBA" id="ARBA00022630"/>
    </source>
</evidence>
<organism evidence="20 21">
    <name type="scientific">Saccharolobus caldissimus</name>
    <dbReference type="NCBI Taxonomy" id="1702097"/>
    <lineage>
        <taxon>Archaea</taxon>
        <taxon>Thermoproteota</taxon>
        <taxon>Thermoprotei</taxon>
        <taxon>Sulfolobales</taxon>
        <taxon>Sulfolobaceae</taxon>
        <taxon>Saccharolobus</taxon>
    </lineage>
</organism>
<evidence type="ECO:0000259" key="19">
    <source>
        <dbReference type="Pfam" id="PF07992"/>
    </source>
</evidence>
<dbReference type="RefSeq" id="WP_229572238.1">
    <property type="nucleotide sequence ID" value="NZ_AP025226.1"/>
</dbReference>
<dbReference type="FunFam" id="3.30.390.30:FF:000001">
    <property type="entry name" value="Dihydrolipoyl dehydrogenase"/>
    <property type="match status" value="1"/>
</dbReference>
<dbReference type="GO" id="GO:0016668">
    <property type="term" value="F:oxidoreductase activity, acting on a sulfur group of donors, NAD(P) as acceptor"/>
    <property type="evidence" value="ECO:0007669"/>
    <property type="project" value="InterPro"/>
</dbReference>
<evidence type="ECO:0000256" key="10">
    <source>
        <dbReference type="ARBA" id="ARBA00022857"/>
    </source>
</evidence>
<evidence type="ECO:0000256" key="5">
    <source>
        <dbReference type="ARBA" id="ARBA00014791"/>
    </source>
</evidence>
<dbReference type="Pfam" id="PF02852">
    <property type="entry name" value="Pyr_redox_dim"/>
    <property type="match status" value="1"/>
</dbReference>
<dbReference type="Proteomes" id="UP001319921">
    <property type="component" value="Chromosome"/>
</dbReference>